<comment type="cofactor">
    <cofactor evidence="1">
        <name>pyridoxal 5'-phosphate</name>
        <dbReference type="ChEBI" id="CHEBI:597326"/>
    </cofactor>
</comment>
<evidence type="ECO:0000256" key="1">
    <source>
        <dbReference type="ARBA" id="ARBA00001933"/>
    </source>
</evidence>
<dbReference type="InterPro" id="IPR015422">
    <property type="entry name" value="PyrdxlP-dep_Trfase_small"/>
</dbReference>
<dbReference type="PANTHER" id="PTHR43807">
    <property type="entry name" value="FI04487P"/>
    <property type="match status" value="1"/>
</dbReference>
<evidence type="ECO:0000256" key="5">
    <source>
        <dbReference type="ARBA" id="ARBA00022898"/>
    </source>
</evidence>
<dbReference type="Gene3D" id="3.40.640.10">
    <property type="entry name" value="Type I PLP-dependent aspartate aminotransferase-like (Major domain)"/>
    <property type="match status" value="2"/>
</dbReference>
<organism evidence="7 8">
    <name type="scientific">Aspergillus brasiliensis</name>
    <dbReference type="NCBI Taxonomy" id="319629"/>
    <lineage>
        <taxon>Eukaryota</taxon>
        <taxon>Fungi</taxon>
        <taxon>Dikarya</taxon>
        <taxon>Ascomycota</taxon>
        <taxon>Pezizomycotina</taxon>
        <taxon>Eurotiomycetes</taxon>
        <taxon>Eurotiomycetidae</taxon>
        <taxon>Eurotiales</taxon>
        <taxon>Aspergillaceae</taxon>
        <taxon>Aspergillus</taxon>
        <taxon>Aspergillus subgen. Circumdati</taxon>
    </lineage>
</organism>
<dbReference type="Gene3D" id="3.90.1150.10">
    <property type="entry name" value="Aspartate Aminotransferase, domain 1"/>
    <property type="match status" value="2"/>
</dbReference>
<dbReference type="AlphaFoldDB" id="A0A9W5Z1C9"/>
<evidence type="ECO:0000259" key="6">
    <source>
        <dbReference type="Pfam" id="PF00155"/>
    </source>
</evidence>
<protein>
    <submittedName>
        <fullName evidence="7">Kynurenine--oxoglutarate transaminase 3</fullName>
    </submittedName>
</protein>
<evidence type="ECO:0000256" key="2">
    <source>
        <dbReference type="ARBA" id="ARBA00007441"/>
    </source>
</evidence>
<dbReference type="Proteomes" id="UP001143548">
    <property type="component" value="Unassembled WGS sequence"/>
</dbReference>
<keyword evidence="4" id="KW-0808">Transferase</keyword>
<dbReference type="GO" id="GO:0030170">
    <property type="term" value="F:pyridoxal phosphate binding"/>
    <property type="evidence" value="ECO:0007669"/>
    <property type="project" value="InterPro"/>
</dbReference>
<comment type="caution">
    <text evidence="7">The sequence shown here is derived from an EMBL/GenBank/DDBJ whole genome shotgun (WGS) entry which is preliminary data.</text>
</comment>
<evidence type="ECO:0000313" key="8">
    <source>
        <dbReference type="Proteomes" id="UP001143548"/>
    </source>
</evidence>
<evidence type="ECO:0000313" key="7">
    <source>
        <dbReference type="EMBL" id="GKZ27584.1"/>
    </source>
</evidence>
<accession>A0A9W5Z1C9</accession>
<keyword evidence="3" id="KW-0032">Aminotransferase</keyword>
<dbReference type="InterPro" id="IPR015421">
    <property type="entry name" value="PyrdxlP-dep_Trfase_major"/>
</dbReference>
<dbReference type="FunFam" id="3.40.640.10:FF:000024">
    <property type="entry name" value="Kynurenine--oxoglutarate transaminase 3"/>
    <property type="match status" value="1"/>
</dbReference>
<keyword evidence="5" id="KW-0663">Pyridoxal phosphate</keyword>
<dbReference type="CDD" id="cd00609">
    <property type="entry name" value="AAT_like"/>
    <property type="match status" value="1"/>
</dbReference>
<dbReference type="Pfam" id="PF00155">
    <property type="entry name" value="Aminotran_1_2"/>
    <property type="match status" value="1"/>
</dbReference>
<dbReference type="InterPro" id="IPR015424">
    <property type="entry name" value="PyrdxlP-dep_Trfase"/>
</dbReference>
<proteinExistence type="inferred from homology"/>
<dbReference type="InterPro" id="IPR004839">
    <property type="entry name" value="Aminotransferase_I/II_large"/>
</dbReference>
<dbReference type="GO" id="GO:0005739">
    <property type="term" value="C:mitochondrion"/>
    <property type="evidence" value="ECO:0007669"/>
    <property type="project" value="TreeGrafter"/>
</dbReference>
<evidence type="ECO:0000256" key="4">
    <source>
        <dbReference type="ARBA" id="ARBA00022679"/>
    </source>
</evidence>
<sequence>MDAQSSSKSFDTPAPRVASDTQDVWSIVNEAAAVSPIQPIVNLGQGFFGFNPPQFAIDAAKEALNRVDCNQCAPTKVGYDDNLIGYLRLILRLHQGRPSLRSAIASAYSKLLERPIDESSEVVITSGANEGMLCALLAFIQPGDEIVVFEPFFDQSGIELAGGVPRYVPLHPPKDSSRTISNASEWTVDFEEFENAINKRTKMIILNTPHNPVGKVFTEQELQHIGDICLKHDLLILSDEVYDHLYYVPFTRIATLSPDLHDHTLTVASAGKAFHATGWRIGYLIGPQQLIKYVSAIHTRICYSSVSPLQEAVAVAFEQADKNGFWEYSRQEMKGKMRFFCEVFESLGLPYTEPEGGYFVLVNLSRVQIPSEYSFPAHIEQRRRDFKLCWFLIQEIGIAAIPPSEFYSDENAHIGEDFLRFAFCKEDEVLEMAKKRLLGLQRFIF</sequence>
<dbReference type="InterPro" id="IPR051326">
    <property type="entry name" value="Kynurenine-oxoglutarate_AT"/>
</dbReference>
<dbReference type="GO" id="GO:0016212">
    <property type="term" value="F:kynurenine-oxoglutarate transaminase activity"/>
    <property type="evidence" value="ECO:0007669"/>
    <property type="project" value="TreeGrafter"/>
</dbReference>
<dbReference type="PANTHER" id="PTHR43807:SF20">
    <property type="entry name" value="FI04487P"/>
    <property type="match status" value="1"/>
</dbReference>
<dbReference type="EMBL" id="BROQ01000236">
    <property type="protein sequence ID" value="GKZ27584.1"/>
    <property type="molecule type" value="Genomic_DNA"/>
</dbReference>
<reference evidence="7" key="1">
    <citation type="submission" date="2022-07" db="EMBL/GenBank/DDBJ databases">
        <title>Taxonomy of Aspergillus series Nigri: significant species reduction supported by multi-species coalescent approaches.</title>
        <authorList>
            <person name="Bian C."/>
            <person name="Kusuya Y."/>
            <person name="Sklenar F."/>
            <person name="D'hooge E."/>
            <person name="Yaguchi T."/>
            <person name="Takahashi H."/>
            <person name="Hubka V."/>
        </authorList>
    </citation>
    <scope>NUCLEOTIDE SEQUENCE</scope>
    <source>
        <strain evidence="7">CBS 733.88</strain>
    </source>
</reference>
<dbReference type="SUPFAM" id="SSF53383">
    <property type="entry name" value="PLP-dependent transferases"/>
    <property type="match status" value="1"/>
</dbReference>
<feature type="domain" description="Aminotransferase class I/classII large" evidence="6">
    <location>
        <begin position="40"/>
        <end position="433"/>
    </location>
</feature>
<name>A0A9W5Z1C9_9EURO</name>
<evidence type="ECO:0000256" key="3">
    <source>
        <dbReference type="ARBA" id="ARBA00022576"/>
    </source>
</evidence>
<gene>
    <name evidence="7" type="ORF">AbraCBS73388_005006</name>
</gene>
<comment type="similarity">
    <text evidence="2">Belongs to the class-I pyridoxal-phosphate-dependent aminotransferase family.</text>
</comment>